<gene>
    <name evidence="1" type="ORF">H7B67_22165</name>
</gene>
<dbReference type="EMBL" id="JACJVQ010000019">
    <property type="protein sequence ID" value="MBB6636842.1"/>
    <property type="molecule type" value="Genomic_DNA"/>
</dbReference>
<proteinExistence type="predicted"/>
<evidence type="ECO:0000313" key="1">
    <source>
        <dbReference type="EMBL" id="MBB6636842.1"/>
    </source>
</evidence>
<evidence type="ECO:0000313" key="2">
    <source>
        <dbReference type="Proteomes" id="UP000535838"/>
    </source>
</evidence>
<comment type="caution">
    <text evidence="1">The sequence shown here is derived from an EMBL/GenBank/DDBJ whole genome shotgun (WGS) entry which is preliminary data.</text>
</comment>
<reference evidence="1 2" key="1">
    <citation type="submission" date="2020-08" db="EMBL/GenBank/DDBJ databases">
        <title>Cohnella phylogeny.</title>
        <authorList>
            <person name="Dunlap C."/>
        </authorList>
    </citation>
    <scope>NUCLEOTIDE SEQUENCE [LARGE SCALE GENOMIC DNA]</scope>
    <source>
        <strain evidence="1 2">DSM 25241</strain>
    </source>
</reference>
<dbReference type="AlphaFoldDB" id="A0A841SZY4"/>
<dbReference type="Proteomes" id="UP000535838">
    <property type="component" value="Unassembled WGS sequence"/>
</dbReference>
<sequence>MIQSMKASVVEDTSSDEYDYWDSIPPYGVVEVYEVELIDRAGSEESEIEALFRLVNSYLMNTFLMFTYRSSEITKIEKYIQEDIQFARMYTHEGESCYRLKMLGW</sequence>
<organism evidence="1 2">
    <name type="scientific">Cohnella thailandensis</name>
    <dbReference type="NCBI Taxonomy" id="557557"/>
    <lineage>
        <taxon>Bacteria</taxon>
        <taxon>Bacillati</taxon>
        <taxon>Bacillota</taxon>
        <taxon>Bacilli</taxon>
        <taxon>Bacillales</taxon>
        <taxon>Paenibacillaceae</taxon>
        <taxon>Cohnella</taxon>
    </lineage>
</organism>
<dbReference type="RefSeq" id="WP_185122043.1">
    <property type="nucleotide sequence ID" value="NZ_JACJVQ010000019.1"/>
</dbReference>
<accession>A0A841SZY4</accession>
<name>A0A841SZY4_9BACL</name>
<keyword evidence="2" id="KW-1185">Reference proteome</keyword>
<protein>
    <submittedName>
        <fullName evidence="1">Uncharacterized protein</fullName>
    </submittedName>
</protein>